<dbReference type="PANTHER" id="PTHR32089">
    <property type="entry name" value="METHYL-ACCEPTING CHEMOTAXIS PROTEIN MCPB"/>
    <property type="match status" value="1"/>
</dbReference>
<dbReference type="PROSITE" id="PS50111">
    <property type="entry name" value="CHEMOTAXIS_TRANSDUC_2"/>
    <property type="match status" value="1"/>
</dbReference>
<dbReference type="Gene3D" id="1.10.287.950">
    <property type="entry name" value="Methyl-accepting chemotaxis protein"/>
    <property type="match status" value="1"/>
</dbReference>
<sequence>MYLAYNTYLLTYLPTYLLTYLPTYLLTYLPTYLLSTDIDQLVAAMTALNKDINEIESVVTEIGGIAGQTNLLALNAAIVRLRVLESRGVVLLLLPMK</sequence>
<accession>A0AAW7Y5L7</accession>
<dbReference type="GO" id="GO:0006935">
    <property type="term" value="P:chemotaxis"/>
    <property type="evidence" value="ECO:0007669"/>
    <property type="project" value="UniProtKB-ARBA"/>
</dbReference>
<proteinExistence type="predicted"/>
<reference evidence="5" key="1">
    <citation type="submission" date="2023-07" db="EMBL/GenBank/DDBJ databases">
        <title>Genome content predicts the carbon catabolic preferences of heterotrophic bacteria.</title>
        <authorList>
            <person name="Gralka M."/>
        </authorList>
    </citation>
    <scope>NUCLEOTIDE SEQUENCE</scope>
    <source>
        <strain evidence="5">G2M05</strain>
    </source>
</reference>
<evidence type="ECO:0000256" key="3">
    <source>
        <dbReference type="PROSITE-ProRule" id="PRU00284"/>
    </source>
</evidence>
<protein>
    <submittedName>
        <fullName evidence="5">Methyl-accepting chemotaxis protein</fullName>
    </submittedName>
</protein>
<dbReference type="InterPro" id="IPR004089">
    <property type="entry name" value="MCPsignal_dom"/>
</dbReference>
<organism evidence="5 6">
    <name type="scientific">Photobacterium sanguinicancri</name>
    <dbReference type="NCBI Taxonomy" id="875932"/>
    <lineage>
        <taxon>Bacteria</taxon>
        <taxon>Pseudomonadati</taxon>
        <taxon>Pseudomonadota</taxon>
        <taxon>Gammaproteobacteria</taxon>
        <taxon>Vibrionales</taxon>
        <taxon>Vibrionaceae</taxon>
        <taxon>Photobacterium</taxon>
    </lineage>
</organism>
<dbReference type="Pfam" id="PF00015">
    <property type="entry name" value="MCPsignal"/>
    <property type="match status" value="1"/>
</dbReference>
<feature type="domain" description="Methyl-accepting transducer" evidence="4">
    <location>
        <begin position="34"/>
        <end position="97"/>
    </location>
</feature>
<gene>
    <name evidence="5" type="ORF">Q4568_14135</name>
</gene>
<comment type="subcellular location">
    <subcellularLocation>
        <location evidence="1">Membrane</location>
    </subcellularLocation>
</comment>
<dbReference type="Proteomes" id="UP001170624">
    <property type="component" value="Unassembled WGS sequence"/>
</dbReference>
<evidence type="ECO:0000259" key="4">
    <source>
        <dbReference type="PROSITE" id="PS50111"/>
    </source>
</evidence>
<evidence type="ECO:0000313" key="5">
    <source>
        <dbReference type="EMBL" id="MDO6543682.1"/>
    </source>
</evidence>
<dbReference type="EMBL" id="JAUOPU010000014">
    <property type="protein sequence ID" value="MDO6543682.1"/>
    <property type="molecule type" value="Genomic_DNA"/>
</dbReference>
<dbReference type="GO" id="GO:0007165">
    <property type="term" value="P:signal transduction"/>
    <property type="evidence" value="ECO:0007669"/>
    <property type="project" value="UniProtKB-KW"/>
</dbReference>
<dbReference type="GO" id="GO:0016020">
    <property type="term" value="C:membrane"/>
    <property type="evidence" value="ECO:0007669"/>
    <property type="project" value="UniProtKB-SubCell"/>
</dbReference>
<evidence type="ECO:0000313" key="6">
    <source>
        <dbReference type="Proteomes" id="UP001170624"/>
    </source>
</evidence>
<dbReference type="PANTHER" id="PTHR32089:SF112">
    <property type="entry name" value="LYSOZYME-LIKE PROTEIN-RELATED"/>
    <property type="match status" value="1"/>
</dbReference>
<comment type="caution">
    <text evidence="5">The sequence shown here is derived from an EMBL/GenBank/DDBJ whole genome shotgun (WGS) entry which is preliminary data.</text>
</comment>
<evidence type="ECO:0000256" key="1">
    <source>
        <dbReference type="ARBA" id="ARBA00004370"/>
    </source>
</evidence>
<dbReference type="SUPFAM" id="SSF58104">
    <property type="entry name" value="Methyl-accepting chemotaxis protein (MCP) signaling domain"/>
    <property type="match status" value="1"/>
</dbReference>
<name>A0AAW7Y5L7_9GAMM</name>
<keyword evidence="2 3" id="KW-0807">Transducer</keyword>
<dbReference type="AlphaFoldDB" id="A0AAW7Y5L7"/>
<evidence type="ECO:0000256" key="2">
    <source>
        <dbReference type="ARBA" id="ARBA00023224"/>
    </source>
</evidence>